<dbReference type="Gene3D" id="1.50.10.20">
    <property type="match status" value="1"/>
</dbReference>
<feature type="transmembrane region" description="Helical" evidence="1">
    <location>
        <begin position="7"/>
        <end position="27"/>
    </location>
</feature>
<evidence type="ECO:0008006" key="3">
    <source>
        <dbReference type="Google" id="ProtNLM"/>
    </source>
</evidence>
<evidence type="ECO:0000313" key="2">
    <source>
        <dbReference type="EMBL" id="KAA6345569.1"/>
    </source>
</evidence>
<dbReference type="AlphaFoldDB" id="A0A5J4SHC2"/>
<reference evidence="2" key="1">
    <citation type="submission" date="2019-03" db="EMBL/GenBank/DDBJ databases">
        <title>Single cell metagenomics reveals metabolic interactions within the superorganism composed of flagellate Streblomastix strix and complex community of Bacteroidetes bacteria on its surface.</title>
        <authorList>
            <person name="Treitli S.C."/>
            <person name="Kolisko M."/>
            <person name="Husnik F."/>
            <person name="Keeling P."/>
            <person name="Hampl V."/>
        </authorList>
    </citation>
    <scope>NUCLEOTIDE SEQUENCE</scope>
    <source>
        <strain evidence="2">STM</strain>
    </source>
</reference>
<name>A0A5J4SHC2_9ZZZZ</name>
<dbReference type="InterPro" id="IPR053169">
    <property type="entry name" value="MUG_Protein"/>
</dbReference>
<comment type="caution">
    <text evidence="2">The sequence shown here is derived from an EMBL/GenBank/DDBJ whole genome shotgun (WGS) entry which is preliminary data.</text>
</comment>
<dbReference type="InterPro" id="IPR014512">
    <property type="entry name" value="O_gly_hydro"/>
</dbReference>
<dbReference type="PANTHER" id="PTHR47791">
    <property type="entry name" value="MEIOTICALLY UP-REGULATED GENE 191 PROTEIN"/>
    <property type="match status" value="1"/>
</dbReference>
<gene>
    <name evidence="2" type="ORF">EZS27_006882</name>
</gene>
<dbReference type="PIRSF" id="PIRSF021505">
    <property type="entry name" value="O_gly_hdrol"/>
    <property type="match status" value="1"/>
</dbReference>
<dbReference type="InterPro" id="IPR005198">
    <property type="entry name" value="Glyco_hydro_76"/>
</dbReference>
<dbReference type="Pfam" id="PF03663">
    <property type="entry name" value="Glyco_hydro_76"/>
    <property type="match status" value="1"/>
</dbReference>
<sequence length="398" mass="46160">MNRNNILVMTFLCFLFIVITSFLSISYNDDEDEISVVNKVIPSHTQADILTAYDAFNQYLYDPVRKLYYRDSDRSQAVGAIWTQAIYWDMAMNAYKKTHALKYRQLMEDIYQGNNVYYDHYNWNNGRVWFIYDDIMWWVISLARAYELTEESKYLELSESGFKRVWSGSLTVGDTGSYDPVNGGMFWQWNKNNPSHRQPTDGKMSCINYPTVIAAMTLYNITHKSDYLDKAKEIYGWASKNLFNKQNGSVADSKHGNNTPDWKTHTYNQATCIGSAVMLYNETKEQHYLDDAVAAADYTFNTMCGGFQVLLFESGEEQGIYTAIFAQYIIRLIEDCNKPEYFPWLRRTIDYGWYFRDPARNITSKNYLEQCSITTPISCYDASGIPALMLVCSPDTVE</sequence>
<dbReference type="GO" id="GO:0005975">
    <property type="term" value="P:carbohydrate metabolic process"/>
    <property type="evidence" value="ECO:0007669"/>
    <property type="project" value="InterPro"/>
</dbReference>
<dbReference type="EMBL" id="SNRY01000165">
    <property type="protein sequence ID" value="KAA6345569.1"/>
    <property type="molecule type" value="Genomic_DNA"/>
</dbReference>
<accession>A0A5J4SHC2</accession>
<evidence type="ECO:0000256" key="1">
    <source>
        <dbReference type="SAM" id="Phobius"/>
    </source>
</evidence>
<keyword evidence="1" id="KW-1133">Transmembrane helix</keyword>
<dbReference type="SUPFAM" id="SSF48208">
    <property type="entry name" value="Six-hairpin glycosidases"/>
    <property type="match status" value="1"/>
</dbReference>
<keyword evidence="1" id="KW-0812">Transmembrane</keyword>
<protein>
    <recommendedName>
        <fullName evidence="3">Alpha-1,6-mannanase</fullName>
    </recommendedName>
</protein>
<dbReference type="PANTHER" id="PTHR47791:SF3">
    <property type="entry name" value="MEIOTICALLY UP-REGULATED GENE 191 PROTEIN"/>
    <property type="match status" value="1"/>
</dbReference>
<keyword evidence="1" id="KW-0472">Membrane</keyword>
<dbReference type="InterPro" id="IPR008928">
    <property type="entry name" value="6-hairpin_glycosidase_sf"/>
</dbReference>
<proteinExistence type="predicted"/>
<organism evidence="2">
    <name type="scientific">termite gut metagenome</name>
    <dbReference type="NCBI Taxonomy" id="433724"/>
    <lineage>
        <taxon>unclassified sequences</taxon>
        <taxon>metagenomes</taxon>
        <taxon>organismal metagenomes</taxon>
    </lineage>
</organism>